<organism evidence="6 7">
    <name type="scientific">Mesorhizobium newzealandense</name>
    <dbReference type="NCBI Taxonomy" id="1300302"/>
    <lineage>
        <taxon>Bacteria</taxon>
        <taxon>Pseudomonadati</taxon>
        <taxon>Pseudomonadota</taxon>
        <taxon>Alphaproteobacteria</taxon>
        <taxon>Hyphomicrobiales</taxon>
        <taxon>Phyllobacteriaceae</taxon>
        <taxon>Mesorhizobium</taxon>
    </lineage>
</organism>
<keyword evidence="1 3" id="KW-0560">Oxidoreductase</keyword>
<dbReference type="SUPFAM" id="SSF51735">
    <property type="entry name" value="NAD(P)-binding Rossmann-fold domains"/>
    <property type="match status" value="1"/>
</dbReference>
<comment type="similarity">
    <text evidence="3">Belongs to the D-isomer specific 2-hydroxyacid dehydrogenase family.</text>
</comment>
<evidence type="ECO:0000256" key="3">
    <source>
        <dbReference type="RuleBase" id="RU003719"/>
    </source>
</evidence>
<evidence type="ECO:0000313" key="6">
    <source>
        <dbReference type="EMBL" id="MFD1983053.1"/>
    </source>
</evidence>
<dbReference type="Gene3D" id="3.40.50.720">
    <property type="entry name" value="NAD(P)-binding Rossmann-like Domain"/>
    <property type="match status" value="2"/>
</dbReference>
<dbReference type="EMBL" id="JBHUGZ010000007">
    <property type="protein sequence ID" value="MFD1983053.1"/>
    <property type="molecule type" value="Genomic_DNA"/>
</dbReference>
<evidence type="ECO:0000313" key="7">
    <source>
        <dbReference type="Proteomes" id="UP001597405"/>
    </source>
</evidence>
<dbReference type="Proteomes" id="UP001597405">
    <property type="component" value="Unassembled WGS sequence"/>
</dbReference>
<evidence type="ECO:0000259" key="4">
    <source>
        <dbReference type="Pfam" id="PF00389"/>
    </source>
</evidence>
<dbReference type="InterPro" id="IPR006140">
    <property type="entry name" value="D-isomer_DH_NAD-bd"/>
</dbReference>
<proteinExistence type="inferred from homology"/>
<dbReference type="Pfam" id="PF00389">
    <property type="entry name" value="2-Hacid_dh"/>
    <property type="match status" value="1"/>
</dbReference>
<dbReference type="InterPro" id="IPR036291">
    <property type="entry name" value="NAD(P)-bd_dom_sf"/>
</dbReference>
<protein>
    <submittedName>
        <fullName evidence="6">2-hydroxyacid dehydrogenase</fullName>
    </submittedName>
</protein>
<reference evidence="7" key="1">
    <citation type="journal article" date="2019" name="Int. J. Syst. Evol. Microbiol.">
        <title>The Global Catalogue of Microorganisms (GCM) 10K type strain sequencing project: providing services to taxonomists for standard genome sequencing and annotation.</title>
        <authorList>
            <consortium name="The Broad Institute Genomics Platform"/>
            <consortium name="The Broad Institute Genome Sequencing Center for Infectious Disease"/>
            <person name="Wu L."/>
            <person name="Ma J."/>
        </authorList>
    </citation>
    <scope>NUCLEOTIDE SEQUENCE [LARGE SCALE GENOMIC DNA]</scope>
    <source>
        <strain evidence="7">CGMCC 1.16225</strain>
    </source>
</reference>
<dbReference type="Pfam" id="PF02826">
    <property type="entry name" value="2-Hacid_dh_C"/>
    <property type="match status" value="1"/>
</dbReference>
<dbReference type="PANTHER" id="PTHR10996:SF178">
    <property type="entry name" value="2-HYDROXYACID DEHYDROGENASE YGL185C-RELATED"/>
    <property type="match status" value="1"/>
</dbReference>
<evidence type="ECO:0000256" key="1">
    <source>
        <dbReference type="ARBA" id="ARBA00023002"/>
    </source>
</evidence>
<dbReference type="RefSeq" id="WP_379096838.1">
    <property type="nucleotide sequence ID" value="NZ_JBHUGZ010000007.1"/>
</dbReference>
<feature type="domain" description="D-isomer specific 2-hydroxyacid dehydrogenase catalytic" evidence="4">
    <location>
        <begin position="20"/>
        <end position="327"/>
    </location>
</feature>
<dbReference type="InterPro" id="IPR050223">
    <property type="entry name" value="D-isomer_2-hydroxyacid_DH"/>
</dbReference>
<dbReference type="SUPFAM" id="SSF52283">
    <property type="entry name" value="Formate/glycerate dehydrogenase catalytic domain-like"/>
    <property type="match status" value="1"/>
</dbReference>
<evidence type="ECO:0000256" key="2">
    <source>
        <dbReference type="ARBA" id="ARBA00023027"/>
    </source>
</evidence>
<name>A0ABW4U954_9HYPH</name>
<accession>A0ABW4U954</accession>
<keyword evidence="2" id="KW-0520">NAD</keyword>
<dbReference type="PANTHER" id="PTHR10996">
    <property type="entry name" value="2-HYDROXYACID DEHYDROGENASE-RELATED"/>
    <property type="match status" value="1"/>
</dbReference>
<gene>
    <name evidence="6" type="ORF">ACFSOZ_10250</name>
</gene>
<evidence type="ECO:0000259" key="5">
    <source>
        <dbReference type="Pfam" id="PF02826"/>
    </source>
</evidence>
<comment type="caution">
    <text evidence="6">The sequence shown here is derived from an EMBL/GenBank/DDBJ whole genome shotgun (WGS) entry which is preliminary data.</text>
</comment>
<dbReference type="InterPro" id="IPR006139">
    <property type="entry name" value="D-isomer_2_OHA_DH_cat_dom"/>
</dbReference>
<keyword evidence="7" id="KW-1185">Reference proteome</keyword>
<feature type="domain" description="D-isomer specific 2-hydroxyacid dehydrogenase NAD-binding" evidence="5">
    <location>
        <begin position="123"/>
        <end position="296"/>
    </location>
</feature>
<sequence length="328" mass="34458">MQTHDTSQPADAPGRAPEILVLSKLEPAAAMAELSARFTCYNAFESPGLEALVGEHGHSIRGLVTTGGRGAEARLIDSLPALELITVYGVGVDAIDFAAVRRRGISVTNTPDVLTDDVADLAIGLFLAATRLIATGDRAVRAGQWSAPLQSRLPQSARGRKVGIVGMGRIGKAIANRLAVFDAEIAYCKSEPASDIAYRYFPDPVSLAAYCEVLFIAVPGGAGTLRLIDRRVLDALGPGGLLVNVSRGSVVDEAALVAALDSNSLGAAALDVFADEPNVPAELLRLENVVLTPHIGSFTYETRLAMGQLVIQNADAYFGGRALLTRVE</sequence>
<dbReference type="CDD" id="cd12156">
    <property type="entry name" value="HPPR"/>
    <property type="match status" value="1"/>
</dbReference>